<feature type="region of interest" description="Amidoligase domain" evidence="11">
    <location>
        <begin position="1"/>
        <end position="266"/>
    </location>
</feature>
<reference evidence="14" key="2">
    <citation type="journal article" date="2021" name="PeerJ">
        <title>Extensive microbial diversity within the chicken gut microbiome revealed by metagenomics and culture.</title>
        <authorList>
            <person name="Gilroy R."/>
            <person name="Ravi A."/>
            <person name="Getino M."/>
            <person name="Pursley I."/>
            <person name="Horton D.L."/>
            <person name="Alikhan N.F."/>
            <person name="Baker D."/>
            <person name="Gharbi K."/>
            <person name="Hall N."/>
            <person name="Watson M."/>
            <person name="Adriaenssens E.M."/>
            <person name="Foster-Nyarko E."/>
            <person name="Jarju S."/>
            <person name="Secka A."/>
            <person name="Antonio M."/>
            <person name="Oren A."/>
            <person name="Chaudhuri R.R."/>
            <person name="La Ragione R."/>
            <person name="Hildebrand F."/>
            <person name="Pallen M.J."/>
        </authorList>
    </citation>
    <scope>NUCLEOTIDE SEQUENCE</scope>
    <source>
        <strain evidence="14">4920</strain>
    </source>
</reference>
<feature type="binding site" evidence="11">
    <location>
        <position position="14"/>
    </location>
    <ligand>
        <name>CTP</name>
        <dbReference type="ChEBI" id="CHEBI:37563"/>
        <note>allosteric inhibitor</note>
    </ligand>
</feature>
<evidence type="ECO:0000256" key="6">
    <source>
        <dbReference type="ARBA" id="ARBA00022840"/>
    </source>
</evidence>
<dbReference type="GO" id="GO:0005524">
    <property type="term" value="F:ATP binding"/>
    <property type="evidence" value="ECO:0007669"/>
    <property type="project" value="UniProtKB-KW"/>
</dbReference>
<evidence type="ECO:0000256" key="3">
    <source>
        <dbReference type="ARBA" id="ARBA00022598"/>
    </source>
</evidence>
<keyword evidence="5 11" id="KW-0547">Nucleotide-binding</keyword>
<dbReference type="PROSITE" id="PS51273">
    <property type="entry name" value="GATASE_TYPE_1"/>
    <property type="match status" value="1"/>
</dbReference>
<dbReference type="EC" id="6.3.4.2" evidence="11"/>
<dbReference type="InterPro" id="IPR017456">
    <property type="entry name" value="CTP_synthase_N"/>
</dbReference>
<evidence type="ECO:0000259" key="12">
    <source>
        <dbReference type="Pfam" id="PF00117"/>
    </source>
</evidence>
<dbReference type="AlphaFoldDB" id="A0A9D1NGF4"/>
<evidence type="ECO:0000256" key="5">
    <source>
        <dbReference type="ARBA" id="ARBA00022741"/>
    </source>
</evidence>
<organism evidence="14 15">
    <name type="scientific">Candidatus Aphodoplasma excrementigallinarum</name>
    <dbReference type="NCBI Taxonomy" id="2840673"/>
    <lineage>
        <taxon>Bacteria</taxon>
        <taxon>Bacillati</taxon>
        <taxon>Bacillota</taxon>
        <taxon>Clostridia</taxon>
        <taxon>Eubacteriales</taxon>
        <taxon>Candidatus Aphodoplasma</taxon>
    </lineage>
</organism>
<keyword evidence="6 11" id="KW-0067">ATP-binding</keyword>
<keyword evidence="8 11" id="KW-0315">Glutamine amidotransferase</keyword>
<dbReference type="Gene3D" id="3.40.50.880">
    <property type="match status" value="1"/>
</dbReference>
<dbReference type="PANTHER" id="PTHR11550:SF0">
    <property type="entry name" value="CTP SYNTHASE-RELATED"/>
    <property type="match status" value="1"/>
</dbReference>
<comment type="pathway">
    <text evidence="1 11">Pyrimidine metabolism; CTP biosynthesis via de novo pathway; CTP from UDP: step 2/2.</text>
</comment>
<comment type="subunit">
    <text evidence="11">Homotetramer.</text>
</comment>
<evidence type="ECO:0000313" key="14">
    <source>
        <dbReference type="EMBL" id="HIV02699.1"/>
    </source>
</evidence>
<evidence type="ECO:0000256" key="8">
    <source>
        <dbReference type="ARBA" id="ARBA00022962"/>
    </source>
</evidence>
<proteinExistence type="inferred from homology"/>
<evidence type="ECO:0000259" key="13">
    <source>
        <dbReference type="Pfam" id="PF06418"/>
    </source>
</evidence>
<dbReference type="SUPFAM" id="SSF52317">
    <property type="entry name" value="Class I glutamine amidotransferase-like"/>
    <property type="match status" value="1"/>
</dbReference>
<comment type="activity regulation">
    <text evidence="11">Allosterically activated by GTP, when glutamine is the substrate; GTP has no effect on the reaction when ammonia is the substrate. The allosteric effector GTP functions by stabilizing the protein conformation that binds the tetrahedral intermediate(s) formed during glutamine hydrolysis. Inhibited by the product CTP, via allosteric rather than competitive inhibition.</text>
</comment>
<dbReference type="Pfam" id="PF00117">
    <property type="entry name" value="GATase"/>
    <property type="match status" value="1"/>
</dbReference>
<evidence type="ECO:0000256" key="7">
    <source>
        <dbReference type="ARBA" id="ARBA00022842"/>
    </source>
</evidence>
<feature type="binding site" evidence="11">
    <location>
        <position position="404"/>
    </location>
    <ligand>
        <name>L-glutamine</name>
        <dbReference type="ChEBI" id="CHEBI:58359"/>
    </ligand>
</feature>
<sequence length="536" mass="59614">MSTKYIFVTGGVVSSLGKGITAACLARLLKNRGLSVTIQKFDPYLNVDPGTMSPYQHGEVFVTDSGAETDLDLGHYERFTDGEFTNLNNITQGQVYLSLLNMQFDAHIKKTLQVIPDVTNKIKQGMYDLAKEREPDILIAEIGGTVGDIESVPFLEAIRQMQIEQGPQNCIFMHVVLVPGISTGELKTKPAQHSVTKLRERGINPDFLIARSEDGITEELKDKLAVFCSVKREHVIDNSNASSIYEVPLLLHKENLDALVCERLGIKTDEADMAEWEKIVYNLKNPQQDVHITVVGKYTEQQDAYISITESFVHAGIAHRAKVHLHWVSAEDLTEKNVQEKIGKTSGILVPGGFGSRGIEGKITAVKYARENGIPFFGICLGMQMAVVEFARNVLGLKGAHTSEVDADSPYKVIDLMPEQRGINQLGGTMRLGAYACHVNEGTLAYKAYGKADISERHRHRYEFNNEFLDKFTQGGMVVGGVNPERNLVEIVELPDHPWFCAVQFHPEFKSRPDRAHPLFRDFVGAAIAYEHGETK</sequence>
<dbReference type="GO" id="GO:0097268">
    <property type="term" value="C:cytoophidium"/>
    <property type="evidence" value="ECO:0007669"/>
    <property type="project" value="UniProtKB-ARBA"/>
</dbReference>
<feature type="binding site" evidence="11">
    <location>
        <position position="141"/>
    </location>
    <ligand>
        <name>Mg(2+)</name>
        <dbReference type="ChEBI" id="CHEBI:18420"/>
    </ligand>
</feature>
<dbReference type="FunFam" id="3.40.50.300:FF:000009">
    <property type="entry name" value="CTP synthase"/>
    <property type="match status" value="1"/>
</dbReference>
<dbReference type="GO" id="GO:0019856">
    <property type="term" value="P:pyrimidine nucleobase biosynthetic process"/>
    <property type="evidence" value="ECO:0007669"/>
    <property type="project" value="TreeGrafter"/>
</dbReference>
<dbReference type="InterPro" id="IPR033828">
    <property type="entry name" value="GATase1_CTP_Synthase"/>
</dbReference>
<comment type="function">
    <text evidence="11">Catalyzes the ATP-dependent amination of UTP to CTP with either L-glutamine or ammonia as the source of nitrogen. Regulates intracellular CTP levels through interactions with the four ribonucleotide triphosphates.</text>
</comment>
<dbReference type="NCBIfam" id="TIGR00337">
    <property type="entry name" value="PyrG"/>
    <property type="match status" value="1"/>
</dbReference>
<dbReference type="GO" id="GO:0003883">
    <property type="term" value="F:CTP synthase activity"/>
    <property type="evidence" value="ECO:0007669"/>
    <property type="project" value="UniProtKB-UniRule"/>
</dbReference>
<dbReference type="CDD" id="cd01746">
    <property type="entry name" value="GATase1_CTP_Synthase"/>
    <property type="match status" value="1"/>
</dbReference>
<dbReference type="GO" id="GO:0005829">
    <property type="term" value="C:cytosol"/>
    <property type="evidence" value="ECO:0007669"/>
    <property type="project" value="TreeGrafter"/>
</dbReference>
<dbReference type="Gene3D" id="3.40.50.300">
    <property type="entry name" value="P-loop containing nucleotide triphosphate hydrolases"/>
    <property type="match status" value="1"/>
</dbReference>
<dbReference type="Pfam" id="PF06418">
    <property type="entry name" value="CTP_synth_N"/>
    <property type="match status" value="1"/>
</dbReference>
<dbReference type="PANTHER" id="PTHR11550">
    <property type="entry name" value="CTP SYNTHASE"/>
    <property type="match status" value="1"/>
</dbReference>
<dbReference type="HAMAP" id="MF_01227">
    <property type="entry name" value="PyrG"/>
    <property type="match status" value="1"/>
</dbReference>
<protein>
    <recommendedName>
        <fullName evidence="11">CTP synthase</fullName>
        <ecNumber evidence="11">6.3.4.2</ecNumber>
    </recommendedName>
    <alternativeName>
        <fullName evidence="11">Cytidine 5'-triphosphate synthase</fullName>
    </alternativeName>
    <alternativeName>
        <fullName evidence="11">Cytidine triphosphate synthetase</fullName>
        <shortName evidence="11">CTP synthetase</shortName>
        <shortName evidence="11">CTPS</shortName>
    </alternativeName>
    <alternativeName>
        <fullName evidence="11">UTP--ammonia ligase</fullName>
    </alternativeName>
</protein>
<evidence type="ECO:0000256" key="9">
    <source>
        <dbReference type="ARBA" id="ARBA00022975"/>
    </source>
</evidence>
<dbReference type="SUPFAM" id="SSF52540">
    <property type="entry name" value="P-loop containing nucleoside triphosphate hydrolases"/>
    <property type="match status" value="1"/>
</dbReference>
<feature type="binding site" evidence="11">
    <location>
        <position position="72"/>
    </location>
    <ligand>
        <name>Mg(2+)</name>
        <dbReference type="ChEBI" id="CHEBI:18420"/>
    </ligand>
</feature>
<dbReference type="Proteomes" id="UP000886743">
    <property type="component" value="Unassembled WGS sequence"/>
</dbReference>
<keyword evidence="4 11" id="KW-0479">Metal-binding</keyword>
<dbReference type="NCBIfam" id="NF003792">
    <property type="entry name" value="PRK05380.1"/>
    <property type="match status" value="1"/>
</dbReference>
<dbReference type="FunFam" id="3.40.50.880:FF:000002">
    <property type="entry name" value="CTP synthase"/>
    <property type="match status" value="1"/>
</dbReference>
<feature type="binding site" evidence="11">
    <location>
        <position position="72"/>
    </location>
    <ligand>
        <name>ATP</name>
        <dbReference type="ChEBI" id="CHEBI:30616"/>
    </ligand>
</feature>
<feature type="domain" description="Glutamine amidotransferase" evidence="12">
    <location>
        <begin position="303"/>
        <end position="524"/>
    </location>
</feature>
<feature type="binding site" evidence="11">
    <location>
        <begin position="381"/>
        <end position="384"/>
    </location>
    <ligand>
        <name>L-glutamine</name>
        <dbReference type="ChEBI" id="CHEBI:58359"/>
    </ligand>
</feature>
<comment type="caution">
    <text evidence="11">Lacks conserved residue(s) required for the propagation of feature annotation.</text>
</comment>
<comment type="catalytic activity">
    <reaction evidence="11">
        <text>L-glutamine + H2O = L-glutamate + NH4(+)</text>
        <dbReference type="Rhea" id="RHEA:15889"/>
        <dbReference type="ChEBI" id="CHEBI:15377"/>
        <dbReference type="ChEBI" id="CHEBI:28938"/>
        <dbReference type="ChEBI" id="CHEBI:29985"/>
        <dbReference type="ChEBI" id="CHEBI:58359"/>
    </reaction>
</comment>
<feature type="binding site" evidence="11">
    <location>
        <position position="223"/>
    </location>
    <ligand>
        <name>UTP</name>
        <dbReference type="ChEBI" id="CHEBI:46398"/>
    </ligand>
</feature>
<dbReference type="GO" id="GO:0046872">
    <property type="term" value="F:metal ion binding"/>
    <property type="evidence" value="ECO:0007669"/>
    <property type="project" value="UniProtKB-KW"/>
</dbReference>
<dbReference type="InterPro" id="IPR004468">
    <property type="entry name" value="CTP_synthase"/>
</dbReference>
<feature type="binding site" evidence="11">
    <location>
        <position position="223"/>
    </location>
    <ligand>
        <name>CTP</name>
        <dbReference type="ChEBI" id="CHEBI:37563"/>
        <note>allosteric inhibitor</note>
    </ligand>
</feature>
<comment type="miscellaneous">
    <text evidence="11">CTPSs have evolved a hybrid strategy for distinguishing between UTP and CTP. The overlapping regions of the product feedback inhibitory and substrate sites recognize a common feature in both compounds, the triphosphate moiety. To differentiate isosteric substrate and product pyrimidine rings, an additional pocket far from the expected kinase/ligase catalytic site, specifically recognizes the cytosine and ribose portions of the product inhibitor.</text>
</comment>
<keyword evidence="9 11" id="KW-0665">Pyrimidine biosynthesis</keyword>
<feature type="binding site" evidence="11">
    <location>
        <position position="14"/>
    </location>
    <ligand>
        <name>UTP</name>
        <dbReference type="ChEBI" id="CHEBI:46398"/>
    </ligand>
</feature>
<dbReference type="InterPro" id="IPR017926">
    <property type="entry name" value="GATASE"/>
</dbReference>
<gene>
    <name evidence="11" type="primary">pyrG</name>
    <name evidence="14" type="ORF">IAC74_03930</name>
</gene>
<comment type="catalytic activity">
    <reaction evidence="10 11">
        <text>UTP + L-glutamine + ATP + H2O = CTP + L-glutamate + ADP + phosphate + 2 H(+)</text>
        <dbReference type="Rhea" id="RHEA:26426"/>
        <dbReference type="ChEBI" id="CHEBI:15377"/>
        <dbReference type="ChEBI" id="CHEBI:15378"/>
        <dbReference type="ChEBI" id="CHEBI:29985"/>
        <dbReference type="ChEBI" id="CHEBI:30616"/>
        <dbReference type="ChEBI" id="CHEBI:37563"/>
        <dbReference type="ChEBI" id="CHEBI:43474"/>
        <dbReference type="ChEBI" id="CHEBI:46398"/>
        <dbReference type="ChEBI" id="CHEBI:58359"/>
        <dbReference type="ChEBI" id="CHEBI:456216"/>
        <dbReference type="EC" id="6.3.4.2"/>
    </reaction>
</comment>
<feature type="domain" description="CTP synthase N-terminal" evidence="13">
    <location>
        <begin position="4"/>
        <end position="266"/>
    </location>
</feature>
<feature type="binding site" evidence="11">
    <location>
        <begin position="148"/>
        <end position="150"/>
    </location>
    <ligand>
        <name>CTP</name>
        <dbReference type="ChEBI" id="CHEBI:37563"/>
        <note>allosteric inhibitor</note>
    </ligand>
</feature>
<evidence type="ECO:0000256" key="2">
    <source>
        <dbReference type="ARBA" id="ARBA00007533"/>
    </source>
</evidence>
<dbReference type="CDD" id="cd03113">
    <property type="entry name" value="CTPS_N"/>
    <property type="match status" value="1"/>
</dbReference>
<feature type="binding site" evidence="11">
    <location>
        <position position="241"/>
    </location>
    <ligand>
        <name>ATP</name>
        <dbReference type="ChEBI" id="CHEBI:30616"/>
    </ligand>
</feature>
<name>A0A9D1NGF4_9FIRM</name>
<comment type="caution">
    <text evidence="14">The sequence shown here is derived from an EMBL/GenBank/DDBJ whole genome shotgun (WGS) entry which is preliminary data.</text>
</comment>
<keyword evidence="3 11" id="KW-0436">Ligase</keyword>
<evidence type="ECO:0000313" key="15">
    <source>
        <dbReference type="Proteomes" id="UP000886743"/>
    </source>
</evidence>
<feature type="binding site" evidence="11">
    <location>
        <begin position="15"/>
        <end position="20"/>
    </location>
    <ligand>
        <name>ATP</name>
        <dbReference type="ChEBI" id="CHEBI:30616"/>
    </ligand>
</feature>
<dbReference type="GO" id="GO:0042802">
    <property type="term" value="F:identical protein binding"/>
    <property type="evidence" value="ECO:0007669"/>
    <property type="project" value="TreeGrafter"/>
</dbReference>
<accession>A0A9D1NGF4</accession>
<evidence type="ECO:0000256" key="1">
    <source>
        <dbReference type="ARBA" id="ARBA00005171"/>
    </source>
</evidence>
<feature type="active site" description="Nucleophile; for glutamine hydrolysis" evidence="11">
    <location>
        <position position="380"/>
    </location>
</feature>
<feature type="binding site" evidence="11">
    <location>
        <position position="461"/>
    </location>
    <ligand>
        <name>L-glutamine</name>
        <dbReference type="ChEBI" id="CHEBI:58359"/>
    </ligand>
</feature>
<reference evidence="14" key="1">
    <citation type="submission" date="2020-10" db="EMBL/GenBank/DDBJ databases">
        <authorList>
            <person name="Gilroy R."/>
        </authorList>
    </citation>
    <scope>NUCLEOTIDE SEQUENCE</scope>
    <source>
        <strain evidence="14">4920</strain>
    </source>
</reference>
<dbReference type="InterPro" id="IPR029062">
    <property type="entry name" value="Class_I_gatase-like"/>
</dbReference>
<feature type="active site" evidence="11">
    <location>
        <position position="506"/>
    </location>
</feature>
<feature type="active site" evidence="11">
    <location>
        <position position="508"/>
    </location>
</feature>
<dbReference type="GO" id="GO:0044210">
    <property type="term" value="P:'de novo' CTP biosynthetic process"/>
    <property type="evidence" value="ECO:0007669"/>
    <property type="project" value="UniProtKB-UniRule"/>
</dbReference>
<evidence type="ECO:0000256" key="10">
    <source>
        <dbReference type="ARBA" id="ARBA00047781"/>
    </source>
</evidence>
<feature type="binding site" evidence="11">
    <location>
        <position position="55"/>
    </location>
    <ligand>
        <name>L-glutamine</name>
        <dbReference type="ChEBI" id="CHEBI:58359"/>
    </ligand>
</feature>
<feature type="binding site" evidence="11">
    <location>
        <begin position="187"/>
        <end position="192"/>
    </location>
    <ligand>
        <name>UTP</name>
        <dbReference type="ChEBI" id="CHEBI:46398"/>
    </ligand>
</feature>
<comment type="catalytic activity">
    <reaction evidence="11">
        <text>UTP + NH4(+) + ATP = CTP + ADP + phosphate + 2 H(+)</text>
        <dbReference type="Rhea" id="RHEA:16597"/>
        <dbReference type="ChEBI" id="CHEBI:15378"/>
        <dbReference type="ChEBI" id="CHEBI:28938"/>
        <dbReference type="ChEBI" id="CHEBI:30616"/>
        <dbReference type="ChEBI" id="CHEBI:37563"/>
        <dbReference type="ChEBI" id="CHEBI:43474"/>
        <dbReference type="ChEBI" id="CHEBI:46398"/>
        <dbReference type="ChEBI" id="CHEBI:456216"/>
    </reaction>
</comment>
<keyword evidence="7 11" id="KW-0460">Magnesium</keyword>
<dbReference type="InterPro" id="IPR027417">
    <property type="entry name" value="P-loop_NTPase"/>
</dbReference>
<evidence type="ECO:0000256" key="11">
    <source>
        <dbReference type="HAMAP-Rule" id="MF_01227"/>
    </source>
</evidence>
<feature type="binding site" evidence="11">
    <location>
        <begin position="187"/>
        <end position="192"/>
    </location>
    <ligand>
        <name>CTP</name>
        <dbReference type="ChEBI" id="CHEBI:37563"/>
        <note>allosteric inhibitor</note>
    </ligand>
</feature>
<dbReference type="EMBL" id="DVOF01000116">
    <property type="protein sequence ID" value="HIV02699.1"/>
    <property type="molecule type" value="Genomic_DNA"/>
</dbReference>
<evidence type="ECO:0000256" key="4">
    <source>
        <dbReference type="ARBA" id="ARBA00022723"/>
    </source>
</evidence>
<comment type="similarity">
    <text evidence="2 11">Belongs to the CTP synthase family.</text>
</comment>
<feature type="binding site" evidence="11">
    <location>
        <position position="353"/>
    </location>
    <ligand>
        <name>L-glutamine</name>
        <dbReference type="ChEBI" id="CHEBI:58359"/>
    </ligand>
</feature>